<dbReference type="Proteomes" id="UP000078284">
    <property type="component" value="Chromosome 1"/>
</dbReference>
<evidence type="ECO:0000259" key="1">
    <source>
        <dbReference type="Pfam" id="PF24758"/>
    </source>
</evidence>
<dbReference type="Pfam" id="PF24758">
    <property type="entry name" value="LRR_At5g56370"/>
    <property type="match status" value="1"/>
</dbReference>
<accession>A0A178WGE4</accession>
<reference evidence="3" key="1">
    <citation type="journal article" date="2016" name="Proc. Natl. Acad. Sci. U.S.A.">
        <title>Chromosome-level assembly of Arabidopsis thaliana Ler reveals the extent of translocation and inversion polymorphisms.</title>
        <authorList>
            <person name="Zapata L."/>
            <person name="Ding J."/>
            <person name="Willing E.M."/>
            <person name="Hartwig B."/>
            <person name="Bezdan D."/>
            <person name="Jiao W.B."/>
            <person name="Patel V."/>
            <person name="Velikkakam James G."/>
            <person name="Koornneef M."/>
            <person name="Ossowski S."/>
            <person name="Schneeberger K."/>
        </authorList>
    </citation>
    <scope>NUCLEOTIDE SEQUENCE [LARGE SCALE GENOMIC DNA]</scope>
    <source>
        <strain evidence="3">cv. Landsberg erecta</strain>
    </source>
</reference>
<dbReference type="Gene3D" id="3.80.10.10">
    <property type="entry name" value="Ribonuclease Inhibitor"/>
    <property type="match status" value="1"/>
</dbReference>
<protein>
    <recommendedName>
        <fullName evidence="1">F-box/LRR-repeat protein 15/At3g58940/PEG3-like LRR domain-containing protein</fullName>
    </recommendedName>
</protein>
<dbReference type="InterPro" id="IPR044997">
    <property type="entry name" value="F-box_plant"/>
</dbReference>
<dbReference type="ExpressionAtlas" id="A0A178WGE4">
    <property type="expression patterns" value="differential"/>
</dbReference>
<sequence length="348" mass="40052">MLASWIQSLTSMKHTKNLILANFNGRFAPTGEDNVLKLSTETFNHPSLRTLSLYQYILQDAQAFNNCKNLKYLDLFQIFAEVDVFNKVISSCPSLEVLILQIIFFNPSGHLKIDHKTLRILSMSCNQIDSIEVRAARLDILSIEYIPCESDNVVLEIPRLQFGRNYWVAGRLLPHTSINISCPPQKQESNGMVKWDTNYATSPASLSVSLDLKNPREVEVLRKILAVWTEKMIELEISFKVYVHFIITILLGKKAILLTVEHKTIYGRRQNRFPNADFRVDTIWMHNFKGSNKEQFALASRFVMQKTVMKKMMIKTSFDEKKKKEIEAAVAKLKELPKGNEELSIECF</sequence>
<evidence type="ECO:0000313" key="2">
    <source>
        <dbReference type="EMBL" id="OAP16821.1"/>
    </source>
</evidence>
<organism evidence="2 3">
    <name type="scientific">Arabidopsis thaliana</name>
    <name type="common">Mouse-ear cress</name>
    <dbReference type="NCBI Taxonomy" id="3702"/>
    <lineage>
        <taxon>Eukaryota</taxon>
        <taxon>Viridiplantae</taxon>
        <taxon>Streptophyta</taxon>
        <taxon>Embryophyta</taxon>
        <taxon>Tracheophyta</taxon>
        <taxon>Spermatophyta</taxon>
        <taxon>Magnoliopsida</taxon>
        <taxon>eudicotyledons</taxon>
        <taxon>Gunneridae</taxon>
        <taxon>Pentapetalae</taxon>
        <taxon>rosids</taxon>
        <taxon>malvids</taxon>
        <taxon>Brassicales</taxon>
        <taxon>Brassicaceae</taxon>
        <taxon>Camelineae</taxon>
        <taxon>Arabidopsis</taxon>
    </lineage>
</organism>
<dbReference type="EMBL" id="LUHQ01000001">
    <property type="protein sequence ID" value="OAP16821.1"/>
    <property type="molecule type" value="Genomic_DNA"/>
</dbReference>
<dbReference type="InterPro" id="IPR055411">
    <property type="entry name" value="LRR_FXL15/At3g58940/PEG3-like"/>
</dbReference>
<evidence type="ECO:0000313" key="3">
    <source>
        <dbReference type="Proteomes" id="UP000078284"/>
    </source>
</evidence>
<dbReference type="PANTHER" id="PTHR32153">
    <property type="entry name" value="OJ000223_09.16 PROTEIN"/>
    <property type="match status" value="1"/>
</dbReference>
<dbReference type="AlphaFoldDB" id="A0A178WGE4"/>
<comment type="caution">
    <text evidence="2">The sequence shown here is derived from an EMBL/GenBank/DDBJ whole genome shotgun (WGS) entry which is preliminary data.</text>
</comment>
<name>A0A178WGE4_ARATH</name>
<proteinExistence type="predicted"/>
<gene>
    <name evidence="2" type="ordered locus">AXX17_At1g73110</name>
</gene>
<dbReference type="SUPFAM" id="SSF52047">
    <property type="entry name" value="RNI-like"/>
    <property type="match status" value="1"/>
</dbReference>
<dbReference type="InterPro" id="IPR032675">
    <property type="entry name" value="LRR_dom_sf"/>
</dbReference>
<feature type="domain" description="F-box/LRR-repeat protein 15/At3g58940/PEG3-like LRR" evidence="1">
    <location>
        <begin position="2"/>
        <end position="140"/>
    </location>
</feature>